<comment type="caution">
    <text evidence="1">The sequence shown here is derived from an EMBL/GenBank/DDBJ whole genome shotgun (WGS) entry which is preliminary data.</text>
</comment>
<dbReference type="EMBL" id="QJKJ01000402">
    <property type="protein sequence ID" value="RDY12807.1"/>
    <property type="molecule type" value="Genomic_DNA"/>
</dbReference>
<dbReference type="AlphaFoldDB" id="A0A371ICM4"/>
<reference evidence="1" key="1">
    <citation type="submission" date="2018-05" db="EMBL/GenBank/DDBJ databases">
        <title>Draft genome of Mucuna pruriens seed.</title>
        <authorList>
            <person name="Nnadi N.E."/>
            <person name="Vos R."/>
            <person name="Hasami M.H."/>
            <person name="Devisetty U.K."/>
            <person name="Aguiy J.C."/>
        </authorList>
    </citation>
    <scope>NUCLEOTIDE SEQUENCE [LARGE SCALE GENOMIC DNA]</scope>
    <source>
        <strain evidence="1">JCA_2017</strain>
    </source>
</reference>
<keyword evidence="2" id="KW-1185">Reference proteome</keyword>
<dbReference type="Proteomes" id="UP000257109">
    <property type="component" value="Unassembled WGS sequence"/>
</dbReference>
<evidence type="ECO:0000313" key="1">
    <source>
        <dbReference type="EMBL" id="RDY12807.1"/>
    </source>
</evidence>
<organism evidence="1 2">
    <name type="scientific">Mucuna pruriens</name>
    <name type="common">Velvet bean</name>
    <name type="synonym">Dolichos pruriens</name>
    <dbReference type="NCBI Taxonomy" id="157652"/>
    <lineage>
        <taxon>Eukaryota</taxon>
        <taxon>Viridiplantae</taxon>
        <taxon>Streptophyta</taxon>
        <taxon>Embryophyta</taxon>
        <taxon>Tracheophyta</taxon>
        <taxon>Spermatophyta</taxon>
        <taxon>Magnoliopsida</taxon>
        <taxon>eudicotyledons</taxon>
        <taxon>Gunneridae</taxon>
        <taxon>Pentapetalae</taxon>
        <taxon>rosids</taxon>
        <taxon>fabids</taxon>
        <taxon>Fabales</taxon>
        <taxon>Fabaceae</taxon>
        <taxon>Papilionoideae</taxon>
        <taxon>50 kb inversion clade</taxon>
        <taxon>NPAAA clade</taxon>
        <taxon>indigoferoid/millettioid clade</taxon>
        <taxon>Phaseoleae</taxon>
        <taxon>Mucuna</taxon>
    </lineage>
</organism>
<gene>
    <name evidence="1" type="ORF">CR513_02344</name>
</gene>
<accession>A0A371ICM4</accession>
<evidence type="ECO:0000313" key="2">
    <source>
        <dbReference type="Proteomes" id="UP000257109"/>
    </source>
</evidence>
<proteinExistence type="predicted"/>
<feature type="non-terminal residue" evidence="1">
    <location>
        <position position="1"/>
    </location>
</feature>
<protein>
    <submittedName>
        <fullName evidence="1">Uncharacterized protein</fullName>
    </submittedName>
</protein>
<sequence length="172" mass="19251">MVGVVGFVRELTGGYNIAHISSQKRAEFGSGSSIYNQSIIKVLSTEGTPKVLSRFSCFFKKSKYILLLQDKDTLFGIGNFYPKEVLQLSQLLHFKCVVSFSFRVTISLTSCWLLSSSLSGIPNLFKSNPSQRSSKIIRVFSFSFFNLFRVRYALTISLSTSNLIPNISTMCP</sequence>
<name>A0A371ICM4_MUCPR</name>